<keyword evidence="6" id="KW-0061">Asparagine biosynthesis</keyword>
<dbReference type="PIRSF" id="PIRSF001589">
    <property type="entry name" value="Asn_synthetase_glu-h"/>
    <property type="match status" value="1"/>
</dbReference>
<dbReference type="CDD" id="cd00712">
    <property type="entry name" value="AsnB"/>
    <property type="match status" value="1"/>
</dbReference>
<dbReference type="SUPFAM" id="SSF52402">
    <property type="entry name" value="Adenine nucleotide alpha hydrolases-like"/>
    <property type="match status" value="1"/>
</dbReference>
<comment type="caution">
    <text evidence="10">The sequence shown here is derived from an EMBL/GenBank/DDBJ whole genome shotgun (WGS) entry which is preliminary data.</text>
</comment>
<dbReference type="Gene3D" id="3.60.20.10">
    <property type="entry name" value="Glutamine Phosphoribosylpyrophosphate, subunit 1, domain 1"/>
    <property type="match status" value="1"/>
</dbReference>
<dbReference type="Pfam" id="PF13537">
    <property type="entry name" value="GATase_7"/>
    <property type="match status" value="1"/>
</dbReference>
<evidence type="ECO:0000256" key="8">
    <source>
        <dbReference type="ARBA" id="ARBA00048741"/>
    </source>
</evidence>
<keyword evidence="4" id="KW-0547">Nucleotide-binding</keyword>
<evidence type="ECO:0000256" key="6">
    <source>
        <dbReference type="ARBA" id="ARBA00022888"/>
    </source>
</evidence>
<dbReference type="EMBL" id="BAAANT010000014">
    <property type="protein sequence ID" value="GAA2143311.1"/>
    <property type="molecule type" value="Genomic_DNA"/>
</dbReference>
<comment type="pathway">
    <text evidence="1">Amino-acid biosynthesis; L-asparagine biosynthesis; L-asparagine from L-aspartate (L-Gln route): step 1/1.</text>
</comment>
<dbReference type="PANTHER" id="PTHR43284:SF1">
    <property type="entry name" value="ASPARAGINE SYNTHETASE"/>
    <property type="match status" value="1"/>
</dbReference>
<evidence type="ECO:0000256" key="3">
    <source>
        <dbReference type="ARBA" id="ARBA00012737"/>
    </source>
</evidence>
<dbReference type="InterPro" id="IPR006426">
    <property type="entry name" value="Asn_synth_AEB"/>
</dbReference>
<protein>
    <recommendedName>
        <fullName evidence="3">asparagine synthase (glutamine-hydrolyzing)</fullName>
        <ecNumber evidence="3">6.3.5.4</ecNumber>
    </recommendedName>
</protein>
<dbReference type="InterPro" id="IPR014729">
    <property type="entry name" value="Rossmann-like_a/b/a_fold"/>
</dbReference>
<dbReference type="Proteomes" id="UP001422759">
    <property type="component" value="Unassembled WGS sequence"/>
</dbReference>
<dbReference type="InterPro" id="IPR017932">
    <property type="entry name" value="GATase_2_dom"/>
</dbReference>
<dbReference type="InterPro" id="IPR051786">
    <property type="entry name" value="ASN_synthetase/amidase"/>
</dbReference>
<dbReference type="CDD" id="cd01991">
    <property type="entry name" value="Asn_synthase_B_C"/>
    <property type="match status" value="1"/>
</dbReference>
<dbReference type="Gene3D" id="3.40.50.620">
    <property type="entry name" value="HUPs"/>
    <property type="match status" value="1"/>
</dbReference>
<organism evidence="10 11">
    <name type="scientific">Kitasatospora kazusensis</name>
    <dbReference type="NCBI Taxonomy" id="407974"/>
    <lineage>
        <taxon>Bacteria</taxon>
        <taxon>Bacillati</taxon>
        <taxon>Actinomycetota</taxon>
        <taxon>Actinomycetes</taxon>
        <taxon>Kitasatosporales</taxon>
        <taxon>Streptomycetaceae</taxon>
        <taxon>Kitasatospora</taxon>
    </lineage>
</organism>
<name>A0ABN2ZJW3_9ACTN</name>
<dbReference type="InterPro" id="IPR001962">
    <property type="entry name" value="Asn_synthase"/>
</dbReference>
<dbReference type="InterPro" id="IPR029055">
    <property type="entry name" value="Ntn_hydrolases_N"/>
</dbReference>
<dbReference type="RefSeq" id="WP_344464886.1">
    <property type="nucleotide sequence ID" value="NZ_BAAANT010000014.1"/>
</dbReference>
<dbReference type="InterPro" id="IPR033738">
    <property type="entry name" value="AsnB_N"/>
</dbReference>
<evidence type="ECO:0000256" key="4">
    <source>
        <dbReference type="ARBA" id="ARBA00022741"/>
    </source>
</evidence>
<evidence type="ECO:0000313" key="11">
    <source>
        <dbReference type="Proteomes" id="UP001422759"/>
    </source>
</evidence>
<dbReference type="Pfam" id="PF00733">
    <property type="entry name" value="Asn_synthase"/>
    <property type="match status" value="1"/>
</dbReference>
<proteinExistence type="inferred from homology"/>
<evidence type="ECO:0000256" key="7">
    <source>
        <dbReference type="ARBA" id="ARBA00022962"/>
    </source>
</evidence>
<comment type="catalytic activity">
    <reaction evidence="8">
        <text>L-aspartate + L-glutamine + ATP + H2O = L-asparagine + L-glutamate + AMP + diphosphate + H(+)</text>
        <dbReference type="Rhea" id="RHEA:12228"/>
        <dbReference type="ChEBI" id="CHEBI:15377"/>
        <dbReference type="ChEBI" id="CHEBI:15378"/>
        <dbReference type="ChEBI" id="CHEBI:29985"/>
        <dbReference type="ChEBI" id="CHEBI:29991"/>
        <dbReference type="ChEBI" id="CHEBI:30616"/>
        <dbReference type="ChEBI" id="CHEBI:33019"/>
        <dbReference type="ChEBI" id="CHEBI:58048"/>
        <dbReference type="ChEBI" id="CHEBI:58359"/>
        <dbReference type="ChEBI" id="CHEBI:456215"/>
        <dbReference type="EC" id="6.3.5.4"/>
    </reaction>
</comment>
<reference evidence="10 11" key="1">
    <citation type="journal article" date="2019" name="Int. J. Syst. Evol. Microbiol.">
        <title>The Global Catalogue of Microorganisms (GCM) 10K type strain sequencing project: providing services to taxonomists for standard genome sequencing and annotation.</title>
        <authorList>
            <consortium name="The Broad Institute Genomics Platform"/>
            <consortium name="The Broad Institute Genome Sequencing Center for Infectious Disease"/>
            <person name="Wu L."/>
            <person name="Ma J."/>
        </authorList>
    </citation>
    <scope>NUCLEOTIDE SEQUENCE [LARGE SCALE GENOMIC DNA]</scope>
    <source>
        <strain evidence="10 11">JCM 14560</strain>
    </source>
</reference>
<evidence type="ECO:0000256" key="5">
    <source>
        <dbReference type="ARBA" id="ARBA00022840"/>
    </source>
</evidence>
<dbReference type="NCBIfam" id="TIGR01536">
    <property type="entry name" value="asn_synth_AEB"/>
    <property type="match status" value="1"/>
</dbReference>
<evidence type="ECO:0000256" key="2">
    <source>
        <dbReference type="ARBA" id="ARBA00005752"/>
    </source>
</evidence>
<gene>
    <name evidence="10" type="primary">asnB_2</name>
    <name evidence="10" type="ORF">GCM10009760_29510</name>
</gene>
<keyword evidence="5" id="KW-0067">ATP-binding</keyword>
<accession>A0ABN2ZJW3</accession>
<dbReference type="PANTHER" id="PTHR43284">
    <property type="entry name" value="ASPARAGINE SYNTHETASE (GLUTAMINE-HYDROLYZING)"/>
    <property type="match status" value="1"/>
</dbReference>
<dbReference type="EC" id="6.3.5.4" evidence="3"/>
<dbReference type="PROSITE" id="PS51278">
    <property type="entry name" value="GATASE_TYPE_2"/>
    <property type="match status" value="1"/>
</dbReference>
<keyword evidence="6" id="KW-0028">Amino-acid biosynthesis</keyword>
<keyword evidence="7" id="KW-0315">Glutamine amidotransferase</keyword>
<evidence type="ECO:0000256" key="1">
    <source>
        <dbReference type="ARBA" id="ARBA00005187"/>
    </source>
</evidence>
<sequence>MCGIAGWISFDRDLRGHRPEPAAMTAALAPRGPDASGLWTGRHAALGHRRLSVIDPVGGGQPMTSEHDGRTLTVLSYSGEVYNHQELREELRSEGYHFRTRSDTEVVLRAFEAWGGSFTERLNGMYALALWDTRSEELLLVRDRLGIKPLYYHPTPDGVLFGSEPKAILAHPAVEAAVDQDGLRELLGLTKTPGHAVYRGMREVRPGHTVRCSRAGLREERYWELEAHEHTDDLPATVATVRSLLQDAVTRQLVSDVPLGSLLSGGLDSSVITALAAGDLRARGGGQLRTFTVDFARHTENFTPDLQRASPDGPYARALAAHVGTDHHEAVLDTAALADPRQRDAVVRARDVPIGLGDGDTSLHLLFQEVRRSSTVVLSGEAADELFGGYWWFHQARVVGADDFPWLAALALATPPGVPRRESFLSRDLLDGLDLDGYRAARYHEALRAVPRLAGEPAAERRMREFFHLHLTRSVPFLLDRKDRLSMAHGLEVRVPFCDHRLVEYLFNTPWSMKTFDGREKSLLRAAARDLLPESVAERTKSPYPLTQDPAYAEALRTELGEVLDRTDGALHGLVDREAVRRALKDGTPAEALRPAAELLLCLESWLRLYPVWLDL</sequence>
<comment type="similarity">
    <text evidence="2">Belongs to the asparagine synthetase family.</text>
</comment>
<keyword evidence="11" id="KW-1185">Reference proteome</keyword>
<evidence type="ECO:0000313" key="10">
    <source>
        <dbReference type="EMBL" id="GAA2143311.1"/>
    </source>
</evidence>
<feature type="domain" description="Glutamine amidotransferase type-2" evidence="9">
    <location>
        <begin position="2"/>
        <end position="215"/>
    </location>
</feature>
<dbReference type="SUPFAM" id="SSF56235">
    <property type="entry name" value="N-terminal nucleophile aminohydrolases (Ntn hydrolases)"/>
    <property type="match status" value="1"/>
</dbReference>
<evidence type="ECO:0000259" key="9">
    <source>
        <dbReference type="PROSITE" id="PS51278"/>
    </source>
</evidence>